<dbReference type="Proteomes" id="UP000054097">
    <property type="component" value="Unassembled WGS sequence"/>
</dbReference>
<reference evidence="1 2" key="1">
    <citation type="submission" date="2014-04" db="EMBL/GenBank/DDBJ databases">
        <authorList>
            <consortium name="DOE Joint Genome Institute"/>
            <person name="Kuo A."/>
            <person name="Zuccaro A."/>
            <person name="Kohler A."/>
            <person name="Nagy L.G."/>
            <person name="Floudas D."/>
            <person name="Copeland A."/>
            <person name="Barry K.W."/>
            <person name="Cichocki N."/>
            <person name="Veneault-Fourrey C."/>
            <person name="LaButti K."/>
            <person name="Lindquist E.A."/>
            <person name="Lipzen A."/>
            <person name="Lundell T."/>
            <person name="Morin E."/>
            <person name="Murat C."/>
            <person name="Sun H."/>
            <person name="Tunlid A."/>
            <person name="Henrissat B."/>
            <person name="Grigoriev I.V."/>
            <person name="Hibbett D.S."/>
            <person name="Martin F."/>
            <person name="Nordberg H.P."/>
            <person name="Cantor M.N."/>
            <person name="Hua S.X."/>
        </authorList>
    </citation>
    <scope>NUCLEOTIDE SEQUENCE [LARGE SCALE GENOMIC DNA]</scope>
    <source>
        <strain evidence="1 2">MAFF 305830</strain>
    </source>
</reference>
<evidence type="ECO:0000313" key="1">
    <source>
        <dbReference type="EMBL" id="KIM31173.1"/>
    </source>
</evidence>
<reference evidence="2" key="2">
    <citation type="submission" date="2015-01" db="EMBL/GenBank/DDBJ databases">
        <title>Evolutionary Origins and Diversification of the Mycorrhizal Mutualists.</title>
        <authorList>
            <consortium name="DOE Joint Genome Institute"/>
            <consortium name="Mycorrhizal Genomics Consortium"/>
            <person name="Kohler A."/>
            <person name="Kuo A."/>
            <person name="Nagy L.G."/>
            <person name="Floudas D."/>
            <person name="Copeland A."/>
            <person name="Barry K.W."/>
            <person name="Cichocki N."/>
            <person name="Veneault-Fourrey C."/>
            <person name="LaButti K."/>
            <person name="Lindquist E.A."/>
            <person name="Lipzen A."/>
            <person name="Lundell T."/>
            <person name="Morin E."/>
            <person name="Murat C."/>
            <person name="Riley R."/>
            <person name="Ohm R."/>
            <person name="Sun H."/>
            <person name="Tunlid A."/>
            <person name="Henrissat B."/>
            <person name="Grigoriev I.V."/>
            <person name="Hibbett D.S."/>
            <person name="Martin F."/>
        </authorList>
    </citation>
    <scope>NUCLEOTIDE SEQUENCE [LARGE SCALE GENOMIC DNA]</scope>
    <source>
        <strain evidence="2">MAFF 305830</strain>
    </source>
</reference>
<dbReference type="EMBL" id="KN824282">
    <property type="protein sequence ID" value="KIM31173.1"/>
    <property type="molecule type" value="Genomic_DNA"/>
</dbReference>
<gene>
    <name evidence="1" type="ORF">M408DRAFT_254945</name>
</gene>
<proteinExistence type="predicted"/>
<accession>A0A0C2WYM8</accession>
<organism evidence="1 2">
    <name type="scientific">Serendipita vermifera MAFF 305830</name>
    <dbReference type="NCBI Taxonomy" id="933852"/>
    <lineage>
        <taxon>Eukaryota</taxon>
        <taxon>Fungi</taxon>
        <taxon>Dikarya</taxon>
        <taxon>Basidiomycota</taxon>
        <taxon>Agaricomycotina</taxon>
        <taxon>Agaricomycetes</taxon>
        <taxon>Sebacinales</taxon>
        <taxon>Serendipitaceae</taxon>
        <taxon>Serendipita</taxon>
    </lineage>
</organism>
<sequence>MASTSTSTAVGLSAAGHWFSFRLQITDLRATQHYFCDLLTPLAHRLQPNRTSRSIRLVWAYFPDFGYQIRPQHPHCCVVRFHYLFHQLQGRGRSSFFPRPCSRARKVAITRQSHLPLSERSHRPLYCHTTLDIFTSAKLTIQ</sequence>
<dbReference type="AlphaFoldDB" id="A0A0C2WYM8"/>
<keyword evidence="2" id="KW-1185">Reference proteome</keyword>
<name>A0A0C2WYM8_SERVB</name>
<dbReference type="HOGENOM" id="CLU_1816990_0_0_1"/>
<evidence type="ECO:0000313" key="2">
    <source>
        <dbReference type="Proteomes" id="UP000054097"/>
    </source>
</evidence>
<protein>
    <submittedName>
        <fullName evidence="1">Uncharacterized protein</fullName>
    </submittedName>
</protein>